<accession>A0ABT7CDH4</accession>
<dbReference type="EMBL" id="JASJOT010000001">
    <property type="protein sequence ID" value="MDJ1491779.1"/>
    <property type="molecule type" value="Genomic_DNA"/>
</dbReference>
<feature type="transmembrane region" description="Helical" evidence="1">
    <location>
        <begin position="114"/>
        <end position="136"/>
    </location>
</feature>
<feature type="transmembrane region" description="Helical" evidence="1">
    <location>
        <begin position="44"/>
        <end position="68"/>
    </location>
</feature>
<feature type="transmembrane region" description="Helical" evidence="1">
    <location>
        <begin position="74"/>
        <end position="93"/>
    </location>
</feature>
<dbReference type="PANTHER" id="PTHR36394">
    <property type="entry name" value="OS01G0277700 PROTEIN"/>
    <property type="match status" value="1"/>
</dbReference>
<evidence type="ECO:0008006" key="4">
    <source>
        <dbReference type="Google" id="ProtNLM"/>
    </source>
</evidence>
<name>A0ABT7CDH4_9BACT</name>
<sequence>MITILTGSLVLSLLHALIPNHWLPVIAIGRKEGWTLSYTTRITFIAGLSHAVSTVLLGWVLGLIGFQLSETVNQFTHIVTPVILVLLGIFFIYQHHHHKHFHIDAPGRQNKRKIILSLVVAMFFSPCLEIEGYFLMAGSYGTGFLVLLTFVYMVVTILGMISWVRVAYSGILKINWHKIEHNAGIITGVTLILTGIISFYVH</sequence>
<protein>
    <recommendedName>
        <fullName evidence="4">Urease accessory protein UreH-like transmembrane domain-containing protein</fullName>
    </recommendedName>
</protein>
<dbReference type="RefSeq" id="WP_313991831.1">
    <property type="nucleotide sequence ID" value="NZ_JASJOT010000001.1"/>
</dbReference>
<keyword evidence="1" id="KW-0472">Membrane</keyword>
<comment type="caution">
    <text evidence="2">The sequence shown here is derived from an EMBL/GenBank/DDBJ whole genome shotgun (WGS) entry which is preliminary data.</text>
</comment>
<proteinExistence type="predicted"/>
<keyword evidence="1" id="KW-0812">Transmembrane</keyword>
<organism evidence="2 3">
    <name type="scientific">Xanthocytophaga flava</name>
    <dbReference type="NCBI Taxonomy" id="3048013"/>
    <lineage>
        <taxon>Bacteria</taxon>
        <taxon>Pseudomonadati</taxon>
        <taxon>Bacteroidota</taxon>
        <taxon>Cytophagia</taxon>
        <taxon>Cytophagales</taxon>
        <taxon>Rhodocytophagaceae</taxon>
        <taxon>Xanthocytophaga</taxon>
    </lineage>
</organism>
<reference evidence="2 3" key="1">
    <citation type="submission" date="2023-05" db="EMBL/GenBank/DDBJ databases">
        <authorList>
            <person name="Zhang X."/>
        </authorList>
    </citation>
    <scope>NUCLEOTIDE SEQUENCE [LARGE SCALE GENOMIC DNA]</scope>
    <source>
        <strain evidence="2 3">DM2B3-1</strain>
    </source>
</reference>
<dbReference type="Proteomes" id="UP001228581">
    <property type="component" value="Unassembled WGS sequence"/>
</dbReference>
<keyword evidence="1" id="KW-1133">Transmembrane helix</keyword>
<evidence type="ECO:0000313" key="2">
    <source>
        <dbReference type="EMBL" id="MDJ1491779.1"/>
    </source>
</evidence>
<feature type="transmembrane region" description="Helical" evidence="1">
    <location>
        <begin position="142"/>
        <end position="163"/>
    </location>
</feature>
<keyword evidence="3" id="KW-1185">Reference proteome</keyword>
<dbReference type="PANTHER" id="PTHR36394:SF1">
    <property type="entry name" value="OS01G0277700 PROTEIN"/>
    <property type="match status" value="1"/>
</dbReference>
<evidence type="ECO:0000256" key="1">
    <source>
        <dbReference type="SAM" id="Phobius"/>
    </source>
</evidence>
<evidence type="ECO:0000313" key="3">
    <source>
        <dbReference type="Proteomes" id="UP001228581"/>
    </source>
</evidence>
<feature type="transmembrane region" description="Helical" evidence="1">
    <location>
        <begin position="6"/>
        <end position="23"/>
    </location>
</feature>
<feature type="transmembrane region" description="Helical" evidence="1">
    <location>
        <begin position="183"/>
        <end position="201"/>
    </location>
</feature>
<gene>
    <name evidence="2" type="ORF">QNI19_02475</name>
</gene>